<feature type="domain" description="Thioredoxin" evidence="2">
    <location>
        <begin position="62"/>
        <end position="201"/>
    </location>
</feature>
<dbReference type="InterPro" id="IPR013766">
    <property type="entry name" value="Thioredoxin_domain"/>
</dbReference>
<keyword evidence="4" id="KW-1185">Reference proteome</keyword>
<dbReference type="PROSITE" id="PS51352">
    <property type="entry name" value="THIOREDOXIN_2"/>
    <property type="match status" value="1"/>
</dbReference>
<gene>
    <name evidence="3" type="ORF">CFH99_02760</name>
</gene>
<feature type="signal peptide" evidence="1">
    <location>
        <begin position="1"/>
        <end position="19"/>
    </location>
</feature>
<protein>
    <submittedName>
        <fullName evidence="3">Redoxin</fullName>
    </submittedName>
</protein>
<evidence type="ECO:0000256" key="1">
    <source>
        <dbReference type="SAM" id="SignalP"/>
    </source>
</evidence>
<dbReference type="EMBL" id="CP022295">
    <property type="protein sequence ID" value="QSR24537.1"/>
    <property type="molecule type" value="Genomic_DNA"/>
</dbReference>
<organism evidence="3 4">
    <name type="scientific">Nocardioides aromaticivorans</name>
    <dbReference type="NCBI Taxonomy" id="200618"/>
    <lineage>
        <taxon>Bacteria</taxon>
        <taxon>Bacillati</taxon>
        <taxon>Actinomycetota</taxon>
        <taxon>Actinomycetes</taxon>
        <taxon>Propionibacteriales</taxon>
        <taxon>Nocardioidaceae</taxon>
        <taxon>Nocardioides</taxon>
    </lineage>
</organism>
<dbReference type="Proteomes" id="UP000662818">
    <property type="component" value="Chromosome"/>
</dbReference>
<reference evidence="3 4" key="1">
    <citation type="submission" date="2017-06" db="EMBL/GenBank/DDBJ databases">
        <title>Complete Genome Sequence of the Soil Carbazole-Degrading Bacterium Nocardioides aromaticivorans IC177.</title>
        <authorList>
            <person name="Vejarano F."/>
            <person name="Suzuki-Minakuchi C."/>
            <person name="Ohtsubo Y."/>
            <person name="Tsuda M."/>
            <person name="Okada K."/>
            <person name="Nojiri H."/>
        </authorList>
    </citation>
    <scope>NUCLEOTIDE SEQUENCE [LARGE SCALE GENOMIC DNA]</scope>
    <source>
        <strain evidence="3 4">IC177</strain>
    </source>
</reference>
<proteinExistence type="predicted"/>
<evidence type="ECO:0000313" key="4">
    <source>
        <dbReference type="Proteomes" id="UP000662818"/>
    </source>
</evidence>
<sequence>MRGARAARAARVVGLAAVAVLLTSCDGSGPAALACKVDVDTPDLVSDREAAGIADCTELPTAAGASDLPDISLHCLGSTASMSLADVKGPAIINFWSTTCGPCREEMPVLQQFHEKYGDQVPLLGVNFLDTYPGAAIDFARIKGVTYPSAADACGDLQESDLVLQVLPQFVFVRADGSFEQRAGGIDSLAEIVTMAEDNLGIELTAAGRAS</sequence>
<dbReference type="RefSeq" id="WP_207008428.1">
    <property type="nucleotide sequence ID" value="NZ_CP022295.1"/>
</dbReference>
<dbReference type="InterPro" id="IPR017937">
    <property type="entry name" value="Thioredoxin_CS"/>
</dbReference>
<dbReference type="SUPFAM" id="SSF52833">
    <property type="entry name" value="Thioredoxin-like"/>
    <property type="match status" value="1"/>
</dbReference>
<keyword evidence="1" id="KW-0732">Signal</keyword>
<dbReference type="PANTHER" id="PTHR42852">
    <property type="entry name" value="THIOL:DISULFIDE INTERCHANGE PROTEIN DSBE"/>
    <property type="match status" value="1"/>
</dbReference>
<evidence type="ECO:0000313" key="3">
    <source>
        <dbReference type="EMBL" id="QSR24537.1"/>
    </source>
</evidence>
<evidence type="ECO:0000259" key="2">
    <source>
        <dbReference type="PROSITE" id="PS51352"/>
    </source>
</evidence>
<dbReference type="Gene3D" id="3.40.30.10">
    <property type="entry name" value="Glutaredoxin"/>
    <property type="match status" value="1"/>
</dbReference>
<dbReference type="InterPro" id="IPR050553">
    <property type="entry name" value="Thioredoxin_ResA/DsbE_sf"/>
</dbReference>
<dbReference type="Pfam" id="PF00578">
    <property type="entry name" value="AhpC-TSA"/>
    <property type="match status" value="1"/>
</dbReference>
<dbReference type="PANTHER" id="PTHR42852:SF13">
    <property type="entry name" value="PROTEIN DIPZ"/>
    <property type="match status" value="1"/>
</dbReference>
<dbReference type="PROSITE" id="PS51257">
    <property type="entry name" value="PROKAR_LIPOPROTEIN"/>
    <property type="match status" value="1"/>
</dbReference>
<feature type="chain" id="PRO_5046130449" evidence="1">
    <location>
        <begin position="20"/>
        <end position="211"/>
    </location>
</feature>
<name>A0ABX7PFE5_9ACTN</name>
<accession>A0ABX7PFE5</accession>
<dbReference type="PROSITE" id="PS00194">
    <property type="entry name" value="THIOREDOXIN_1"/>
    <property type="match status" value="1"/>
</dbReference>
<dbReference type="InterPro" id="IPR036249">
    <property type="entry name" value="Thioredoxin-like_sf"/>
</dbReference>
<dbReference type="InterPro" id="IPR000866">
    <property type="entry name" value="AhpC/TSA"/>
</dbReference>
<dbReference type="CDD" id="cd02966">
    <property type="entry name" value="TlpA_like_family"/>
    <property type="match status" value="1"/>
</dbReference>